<evidence type="ECO:0000313" key="2">
    <source>
        <dbReference type="EMBL" id="MDV6259746.1"/>
    </source>
</evidence>
<feature type="transmembrane region" description="Helical" evidence="1">
    <location>
        <begin position="12"/>
        <end position="32"/>
    </location>
</feature>
<keyword evidence="1" id="KW-0472">Membrane</keyword>
<evidence type="ECO:0000313" key="3">
    <source>
        <dbReference type="Proteomes" id="UP001185755"/>
    </source>
</evidence>
<keyword evidence="1" id="KW-1133">Transmembrane helix</keyword>
<proteinExistence type="predicted"/>
<dbReference type="Proteomes" id="UP001185755">
    <property type="component" value="Unassembled WGS sequence"/>
</dbReference>
<dbReference type="EMBL" id="JAWLJX010000001">
    <property type="protein sequence ID" value="MDV6259746.1"/>
    <property type="molecule type" value="Genomic_DNA"/>
</dbReference>
<protein>
    <submittedName>
        <fullName evidence="2">Uncharacterized protein</fullName>
    </submittedName>
</protein>
<organism evidence="2 3">
    <name type="scientific">Rhodococcoides yunnanense</name>
    <dbReference type="NCBI Taxonomy" id="278209"/>
    <lineage>
        <taxon>Bacteria</taxon>
        <taxon>Bacillati</taxon>
        <taxon>Actinomycetota</taxon>
        <taxon>Actinomycetes</taxon>
        <taxon>Mycobacteriales</taxon>
        <taxon>Nocardiaceae</taxon>
        <taxon>Rhodococcoides</taxon>
    </lineage>
</organism>
<accession>A0ABU4B6D0</accession>
<keyword evidence="3" id="KW-1185">Reference proteome</keyword>
<keyword evidence="1" id="KW-0812">Transmembrane</keyword>
<name>A0ABU4B6D0_9NOCA</name>
<dbReference type="RefSeq" id="WP_317562657.1">
    <property type="nucleotide sequence ID" value="NZ_JAWLJX010000001.1"/>
</dbReference>
<reference evidence="2 3" key="1">
    <citation type="submission" date="2023-10" db="EMBL/GenBank/DDBJ databases">
        <title>Development of a sustainable strategy for remediation of hydrocarbon-contaminated territories based on the waste exchange concept.</title>
        <authorList>
            <person name="Krivoruchko A."/>
        </authorList>
    </citation>
    <scope>NUCLEOTIDE SEQUENCE [LARGE SCALE GENOMIC DNA]</scope>
    <source>
        <strain evidence="2 3">IEGM 1323</strain>
    </source>
</reference>
<sequence length="64" mass="6486">MADGLNGKNYTQLVTLGIVAGILAGIVVGVFIDDIGRGIGFGLMFGILGATVYAVRRGRSGGSE</sequence>
<comment type="caution">
    <text evidence="2">The sequence shown here is derived from an EMBL/GenBank/DDBJ whole genome shotgun (WGS) entry which is preliminary data.</text>
</comment>
<evidence type="ECO:0000256" key="1">
    <source>
        <dbReference type="SAM" id="Phobius"/>
    </source>
</evidence>
<feature type="transmembrane region" description="Helical" evidence="1">
    <location>
        <begin position="38"/>
        <end position="55"/>
    </location>
</feature>
<gene>
    <name evidence="2" type="ORF">R3P96_00170</name>
</gene>